<dbReference type="Pfam" id="PF00406">
    <property type="entry name" value="ADK"/>
    <property type="match status" value="1"/>
</dbReference>
<feature type="binding site" evidence="5">
    <location>
        <begin position="57"/>
        <end position="59"/>
    </location>
    <ligand>
        <name>AMP</name>
        <dbReference type="ChEBI" id="CHEBI:456215"/>
    </ligand>
</feature>
<comment type="caution">
    <text evidence="5">Lacks conserved residue(s) required for the propagation of feature annotation.</text>
</comment>
<keyword evidence="5 7" id="KW-0067">ATP-binding</keyword>
<dbReference type="PRINTS" id="PR00094">
    <property type="entry name" value="ADENYLTKNASE"/>
</dbReference>
<feature type="binding site" evidence="5">
    <location>
        <position position="164"/>
    </location>
    <ligand>
        <name>ATP</name>
        <dbReference type="ChEBI" id="CHEBI:30616"/>
    </ligand>
</feature>
<feature type="binding site" evidence="5">
    <location>
        <position position="125"/>
    </location>
    <ligand>
        <name>AMP</name>
        <dbReference type="ChEBI" id="CHEBI:456215"/>
    </ligand>
</feature>
<dbReference type="GO" id="GO:0044209">
    <property type="term" value="P:AMP salvage"/>
    <property type="evidence" value="ECO:0007669"/>
    <property type="project" value="UniProtKB-UniRule"/>
</dbReference>
<dbReference type="Gene3D" id="3.40.50.300">
    <property type="entry name" value="P-loop containing nucleotide triphosphate hydrolases"/>
    <property type="match status" value="2"/>
</dbReference>
<feature type="binding site" evidence="5">
    <location>
        <begin position="10"/>
        <end position="15"/>
    </location>
    <ligand>
        <name>ATP</name>
        <dbReference type="ChEBI" id="CHEBI:30616"/>
    </ligand>
</feature>
<evidence type="ECO:0000256" key="2">
    <source>
        <dbReference type="ARBA" id="ARBA00022727"/>
    </source>
</evidence>
<dbReference type="HAMAP" id="MF_00235">
    <property type="entry name" value="Adenylate_kinase_Adk"/>
    <property type="match status" value="1"/>
</dbReference>
<sequence length="375" mass="43543">MKIVLIGIQGSGKSTQGNLLSKQLNIPYLSTGHIFREIAKEKTQLGRYVKETINSGILIPDDKTIKIVNEYLSRNEYKKGYILDGFPRTMEQAHAFRNHVDKVIYLQITDKEALWRIAHRDDIARADETLPALKKRIELFHKFTKPVLDYYRTKGKLEDIDATQSIKEVNESILKTIGKQLVKNQIISWELKQKTIIAIVGLPGSGKTVAADFFQKKGLVVISFGKAINDYIDQKKLEHSEKNHKQVREGLRLKYGKEALAILNEKKISQLLKKEKILIIDGMRSWEEYEYLMNRFPRVRIVIVALFADKLTRYYRISHRKDRARLFGAQRDLDELFGTNMGPTIAYADHLVKNNFSIEDFFDKLEIIYRTIYFS</sequence>
<dbReference type="Proteomes" id="UP000183758">
    <property type="component" value="Unassembled WGS sequence"/>
</dbReference>
<evidence type="ECO:0000256" key="7">
    <source>
        <dbReference type="RuleBase" id="RU003331"/>
    </source>
</evidence>
<feature type="binding site" evidence="5">
    <location>
        <begin position="85"/>
        <end position="88"/>
    </location>
    <ligand>
        <name>AMP</name>
        <dbReference type="ChEBI" id="CHEBI:456215"/>
    </ligand>
</feature>
<proteinExistence type="inferred from homology"/>
<evidence type="ECO:0000256" key="4">
    <source>
        <dbReference type="ARBA" id="ARBA00022777"/>
    </source>
</evidence>
<evidence type="ECO:0000256" key="5">
    <source>
        <dbReference type="HAMAP-Rule" id="MF_00235"/>
    </source>
</evidence>
<dbReference type="EC" id="2.7.4.3" evidence="5 7"/>
<keyword evidence="2 5" id="KW-0545">Nucleotide biosynthesis</keyword>
<comment type="subcellular location">
    <subcellularLocation>
        <location evidence="5 7">Cytoplasm</location>
    </subcellularLocation>
</comment>
<feature type="binding site" evidence="5">
    <location>
        <position position="136"/>
    </location>
    <ligand>
        <name>AMP</name>
        <dbReference type="ChEBI" id="CHEBI:456215"/>
    </ligand>
</feature>
<comment type="subunit">
    <text evidence="5 7">Monomer.</text>
</comment>
<evidence type="ECO:0000256" key="6">
    <source>
        <dbReference type="RuleBase" id="RU003330"/>
    </source>
</evidence>
<dbReference type="PANTHER" id="PTHR23359">
    <property type="entry name" value="NUCLEOTIDE KINASE"/>
    <property type="match status" value="1"/>
</dbReference>
<feature type="binding site" evidence="5">
    <location>
        <position position="92"/>
    </location>
    <ligand>
        <name>AMP</name>
        <dbReference type="ChEBI" id="CHEBI:456215"/>
    </ligand>
</feature>
<protein>
    <recommendedName>
        <fullName evidence="5 7">Adenylate kinase</fullName>
        <shortName evidence="5">AK</shortName>
        <ecNumber evidence="5 7">2.7.4.3</ecNumber>
    </recommendedName>
    <alternativeName>
        <fullName evidence="5">ATP-AMP transphosphorylase</fullName>
    </alternativeName>
    <alternativeName>
        <fullName evidence="5">ATP:AMP phosphotransferase</fullName>
    </alternativeName>
    <alternativeName>
        <fullName evidence="5">Adenylate monophosphate kinase</fullName>
    </alternativeName>
</protein>
<dbReference type="UniPathway" id="UPA00588">
    <property type="reaction ID" value="UER00649"/>
</dbReference>
<comment type="function">
    <text evidence="5">Catalyzes the reversible transfer of the terminal phosphate group between ATP and AMP. Plays an important role in cellular energy homeostasis and in adenine nucleotide metabolism.</text>
</comment>
<evidence type="ECO:0000256" key="1">
    <source>
        <dbReference type="ARBA" id="ARBA00022679"/>
    </source>
</evidence>
<dbReference type="GO" id="GO:0005524">
    <property type="term" value="F:ATP binding"/>
    <property type="evidence" value="ECO:0007669"/>
    <property type="project" value="UniProtKB-UniRule"/>
</dbReference>
<keyword evidence="3 5" id="KW-0547">Nucleotide-binding</keyword>
<feature type="binding site" evidence="5">
    <location>
        <position position="31"/>
    </location>
    <ligand>
        <name>AMP</name>
        <dbReference type="ChEBI" id="CHEBI:456215"/>
    </ligand>
</feature>
<dbReference type="CDD" id="cd01428">
    <property type="entry name" value="ADK"/>
    <property type="match status" value="1"/>
</dbReference>
<reference evidence="8 9" key="1">
    <citation type="journal article" date="2016" name="Environ. Microbiol.">
        <title>Genomic resolution of a cold subsurface aquifer community provides metabolic insights for novel microbes adapted to high CO concentrations.</title>
        <authorList>
            <person name="Probst A.J."/>
            <person name="Castelle C.J."/>
            <person name="Singh A."/>
            <person name="Brown C.T."/>
            <person name="Anantharaman K."/>
            <person name="Sharon I."/>
            <person name="Hug L.A."/>
            <person name="Burstein D."/>
            <person name="Emerson J.B."/>
            <person name="Thomas B.C."/>
            <person name="Banfield J.F."/>
        </authorList>
    </citation>
    <scope>NUCLEOTIDE SEQUENCE [LARGE SCALE GENOMIC DNA]</scope>
    <source>
        <strain evidence="8">CG2_30_33_16</strain>
    </source>
</reference>
<comment type="domain">
    <text evidence="5">Consists of three domains, a large central CORE domain and two small peripheral domains, NMPbind and LID, which undergo movements during catalysis. The LID domain closes over the site of phosphoryl transfer upon ATP binding. Assembling and dissambling the active center during each catalytic cycle provides an effective means to prevent ATP hydrolysis.</text>
</comment>
<dbReference type="AlphaFoldDB" id="A0A1J5HNS1"/>
<dbReference type="InterPro" id="IPR027417">
    <property type="entry name" value="P-loop_NTPase"/>
</dbReference>
<comment type="similarity">
    <text evidence="5 6">Belongs to the adenylate kinase family.</text>
</comment>
<feature type="region of interest" description="NMP" evidence="5">
    <location>
        <begin position="30"/>
        <end position="59"/>
    </location>
</feature>
<comment type="caution">
    <text evidence="8">The sequence shown here is derived from an EMBL/GenBank/DDBJ whole genome shotgun (WGS) entry which is preliminary data.</text>
</comment>
<dbReference type="GO" id="GO:0004017">
    <property type="term" value="F:AMP kinase activity"/>
    <property type="evidence" value="ECO:0007669"/>
    <property type="project" value="UniProtKB-UniRule"/>
</dbReference>
<dbReference type="PROSITE" id="PS00113">
    <property type="entry name" value="ADENYLATE_KINASE"/>
    <property type="match status" value="1"/>
</dbReference>
<feature type="binding site" evidence="5">
    <location>
        <position position="120"/>
    </location>
    <ligand>
        <name>ATP</name>
        <dbReference type="ChEBI" id="CHEBI:30616"/>
    </ligand>
</feature>
<dbReference type="InterPro" id="IPR033690">
    <property type="entry name" value="Adenylat_kinase_CS"/>
</dbReference>
<gene>
    <name evidence="5" type="primary">adk</name>
    <name evidence="8" type="ORF">AUK04_04555</name>
</gene>
<comment type="catalytic activity">
    <reaction evidence="5 7">
        <text>AMP + ATP = 2 ADP</text>
        <dbReference type="Rhea" id="RHEA:12973"/>
        <dbReference type="ChEBI" id="CHEBI:30616"/>
        <dbReference type="ChEBI" id="CHEBI:456215"/>
        <dbReference type="ChEBI" id="CHEBI:456216"/>
        <dbReference type="EC" id="2.7.4.3"/>
    </reaction>
</comment>
<dbReference type="InterPro" id="IPR000850">
    <property type="entry name" value="Adenylat/UMP-CMP_kin"/>
</dbReference>
<keyword evidence="1 5" id="KW-0808">Transferase</keyword>
<dbReference type="EMBL" id="MNZM01000111">
    <property type="protein sequence ID" value="OIP82535.1"/>
    <property type="molecule type" value="Genomic_DNA"/>
</dbReference>
<keyword evidence="4 5" id="KW-0418">Kinase</keyword>
<evidence type="ECO:0000256" key="3">
    <source>
        <dbReference type="ARBA" id="ARBA00022741"/>
    </source>
</evidence>
<evidence type="ECO:0000313" key="8">
    <source>
        <dbReference type="EMBL" id="OIP82535.1"/>
    </source>
</evidence>
<comment type="pathway">
    <text evidence="5">Purine metabolism; AMP biosynthesis via salvage pathway; AMP from ADP: step 1/1.</text>
</comment>
<name>A0A1J5HNS1_9BACT</name>
<organism evidence="8 9">
    <name type="scientific">Candidatus Roizmanbacteria bacterium CG2_30_33_16</name>
    <dbReference type="NCBI Taxonomy" id="1805340"/>
    <lineage>
        <taxon>Bacteria</taxon>
        <taxon>Candidatus Roizmaniibacteriota</taxon>
    </lineage>
</organism>
<keyword evidence="5" id="KW-0963">Cytoplasm</keyword>
<accession>A0A1J5HNS1</accession>
<feature type="binding site" evidence="5">
    <location>
        <position position="36"/>
    </location>
    <ligand>
        <name>AMP</name>
        <dbReference type="ChEBI" id="CHEBI:456215"/>
    </ligand>
</feature>
<evidence type="ECO:0000313" key="9">
    <source>
        <dbReference type="Proteomes" id="UP000183758"/>
    </source>
</evidence>
<dbReference type="SUPFAM" id="SSF52540">
    <property type="entry name" value="P-loop containing nucleoside triphosphate hydrolases"/>
    <property type="match status" value="2"/>
</dbReference>
<dbReference type="Pfam" id="PF13238">
    <property type="entry name" value="AAA_18"/>
    <property type="match status" value="1"/>
</dbReference>
<dbReference type="GO" id="GO:0005737">
    <property type="term" value="C:cytoplasm"/>
    <property type="evidence" value="ECO:0007669"/>
    <property type="project" value="UniProtKB-SubCell"/>
</dbReference>